<proteinExistence type="predicted"/>
<dbReference type="EMBL" id="WBMS02000001">
    <property type="protein sequence ID" value="MVZ98890.1"/>
    <property type="molecule type" value="Genomic_DNA"/>
</dbReference>
<accession>A0A6I4M4W5</accession>
<evidence type="ECO:0000313" key="2">
    <source>
        <dbReference type="EMBL" id="MVZ98890.1"/>
    </source>
</evidence>
<keyword evidence="3" id="KW-1185">Reference proteome</keyword>
<evidence type="ECO:0000313" key="3">
    <source>
        <dbReference type="Proteomes" id="UP000462055"/>
    </source>
</evidence>
<protein>
    <submittedName>
        <fullName evidence="2">Uncharacterized protein</fullName>
    </submittedName>
</protein>
<gene>
    <name evidence="2" type="ORF">F8568_000520</name>
</gene>
<dbReference type="AlphaFoldDB" id="A0A6I4M4W5"/>
<feature type="region of interest" description="Disordered" evidence="1">
    <location>
        <begin position="28"/>
        <end position="56"/>
    </location>
</feature>
<reference evidence="2" key="1">
    <citation type="submission" date="2019-12" db="EMBL/GenBank/DDBJ databases">
        <title>Actinomadura physcomitrii sp. nov., a novel actinomycete isolated from moss [Physcomitrium sphaericum (Ludw) Fuernr].</title>
        <authorList>
            <person name="Zhuang X."/>
        </authorList>
    </citation>
    <scope>NUCLEOTIDE SEQUENCE [LARGE SCALE GENOMIC DNA]</scope>
    <source>
        <strain evidence="2">LD22</strain>
    </source>
</reference>
<sequence>MQEGSFRLTDRLPSTDLALSSAPGLRRAAMEVSRQNPAVRGFDNRLAPKRSALRGV</sequence>
<dbReference type="Proteomes" id="UP000462055">
    <property type="component" value="Unassembled WGS sequence"/>
</dbReference>
<evidence type="ECO:0000256" key="1">
    <source>
        <dbReference type="SAM" id="MobiDB-lite"/>
    </source>
</evidence>
<organism evidence="2 3">
    <name type="scientific">Actinomadura physcomitrii</name>
    <dbReference type="NCBI Taxonomy" id="2650748"/>
    <lineage>
        <taxon>Bacteria</taxon>
        <taxon>Bacillati</taxon>
        <taxon>Actinomycetota</taxon>
        <taxon>Actinomycetes</taxon>
        <taxon>Streptosporangiales</taxon>
        <taxon>Thermomonosporaceae</taxon>
        <taxon>Actinomadura</taxon>
    </lineage>
</organism>
<comment type="caution">
    <text evidence="2">The sequence shown here is derived from an EMBL/GenBank/DDBJ whole genome shotgun (WGS) entry which is preliminary data.</text>
</comment>
<name>A0A6I4M4W5_9ACTN</name>
<feature type="compositionally biased region" description="Basic residues" evidence="1">
    <location>
        <begin position="47"/>
        <end position="56"/>
    </location>
</feature>
<dbReference type="RefSeq" id="WP_160573448.1">
    <property type="nucleotide sequence ID" value="NZ_WBMS02000001.1"/>
</dbReference>